<comment type="caution">
    <text evidence="1">The sequence shown here is derived from an EMBL/GenBank/DDBJ whole genome shotgun (WGS) entry which is preliminary data.</text>
</comment>
<evidence type="ECO:0000313" key="2">
    <source>
        <dbReference type="Proteomes" id="UP000829196"/>
    </source>
</evidence>
<dbReference type="Proteomes" id="UP000829196">
    <property type="component" value="Unassembled WGS sequence"/>
</dbReference>
<reference evidence="1" key="1">
    <citation type="journal article" date="2022" name="Front. Genet.">
        <title>Chromosome-Scale Assembly of the Dendrobium nobile Genome Provides Insights Into the Molecular Mechanism of the Biosynthesis of the Medicinal Active Ingredient of Dendrobium.</title>
        <authorList>
            <person name="Xu Q."/>
            <person name="Niu S.-C."/>
            <person name="Li K.-L."/>
            <person name="Zheng P.-J."/>
            <person name="Zhang X.-J."/>
            <person name="Jia Y."/>
            <person name="Liu Y."/>
            <person name="Niu Y.-X."/>
            <person name="Yu L.-H."/>
            <person name="Chen D.-F."/>
            <person name="Zhang G.-Q."/>
        </authorList>
    </citation>
    <scope>NUCLEOTIDE SEQUENCE</scope>
    <source>
        <tissue evidence="1">Leaf</tissue>
    </source>
</reference>
<evidence type="ECO:0000313" key="1">
    <source>
        <dbReference type="EMBL" id="KAI0492407.1"/>
    </source>
</evidence>
<name>A0A8T3A7H7_DENNO</name>
<gene>
    <name evidence="1" type="ORF">KFK09_026678</name>
</gene>
<sequence length="108" mass="12116">MLQGFAFLSSRFHRCSLTSFRSCRDWVTCFFSSFALRLRSFDDVIGCYNILIGINDGSSLAVKITFSLSRASSAKSRKSAKLQNLISQGFTAKRGQQGIYPAVRFRGR</sequence>
<dbReference type="EMBL" id="JAGYWB010000018">
    <property type="protein sequence ID" value="KAI0492407.1"/>
    <property type="molecule type" value="Genomic_DNA"/>
</dbReference>
<protein>
    <submittedName>
        <fullName evidence="1">Uncharacterized protein</fullName>
    </submittedName>
</protein>
<keyword evidence="2" id="KW-1185">Reference proteome</keyword>
<organism evidence="1 2">
    <name type="scientific">Dendrobium nobile</name>
    <name type="common">Orchid</name>
    <dbReference type="NCBI Taxonomy" id="94219"/>
    <lineage>
        <taxon>Eukaryota</taxon>
        <taxon>Viridiplantae</taxon>
        <taxon>Streptophyta</taxon>
        <taxon>Embryophyta</taxon>
        <taxon>Tracheophyta</taxon>
        <taxon>Spermatophyta</taxon>
        <taxon>Magnoliopsida</taxon>
        <taxon>Liliopsida</taxon>
        <taxon>Asparagales</taxon>
        <taxon>Orchidaceae</taxon>
        <taxon>Epidendroideae</taxon>
        <taxon>Malaxideae</taxon>
        <taxon>Dendrobiinae</taxon>
        <taxon>Dendrobium</taxon>
    </lineage>
</organism>
<dbReference type="AlphaFoldDB" id="A0A8T3A7H7"/>
<accession>A0A8T3A7H7</accession>
<proteinExistence type="predicted"/>